<dbReference type="PANTHER" id="PTHR43649">
    <property type="entry name" value="ARABINOSE-BINDING PROTEIN-RELATED"/>
    <property type="match status" value="1"/>
</dbReference>
<dbReference type="EMBL" id="QPJD01000020">
    <property type="protein sequence ID" value="RCW41971.1"/>
    <property type="molecule type" value="Genomic_DNA"/>
</dbReference>
<dbReference type="Proteomes" id="UP000252415">
    <property type="component" value="Unassembled WGS sequence"/>
</dbReference>
<dbReference type="InterPro" id="IPR050490">
    <property type="entry name" value="Bact_solute-bd_prot1"/>
</dbReference>
<dbReference type="Gene3D" id="3.40.190.10">
    <property type="entry name" value="Periplasmic binding protein-like II"/>
    <property type="match status" value="1"/>
</dbReference>
<accession>A0A368VKL9</accession>
<feature type="chain" id="PRO_5016570430" evidence="2">
    <location>
        <begin position="25"/>
        <end position="476"/>
    </location>
</feature>
<evidence type="ECO:0000313" key="3">
    <source>
        <dbReference type="EMBL" id="RCW41971.1"/>
    </source>
</evidence>
<keyword evidence="3" id="KW-0813">Transport</keyword>
<dbReference type="RefSeq" id="WP_181873676.1">
    <property type="nucleotide sequence ID" value="NZ_QPJD01000020.1"/>
</dbReference>
<protein>
    <submittedName>
        <fullName evidence="3">Multiple sugar transport system substrate-binding protein</fullName>
    </submittedName>
</protein>
<comment type="caution">
    <text evidence="3">The sequence shown here is derived from an EMBL/GenBank/DDBJ whole genome shotgun (WGS) entry which is preliminary data.</text>
</comment>
<dbReference type="PROSITE" id="PS51257">
    <property type="entry name" value="PROKAR_LIPOPROTEIN"/>
    <property type="match status" value="1"/>
</dbReference>
<evidence type="ECO:0000256" key="1">
    <source>
        <dbReference type="SAM" id="MobiDB-lite"/>
    </source>
</evidence>
<evidence type="ECO:0000256" key="2">
    <source>
        <dbReference type="SAM" id="SignalP"/>
    </source>
</evidence>
<dbReference type="Pfam" id="PF01547">
    <property type="entry name" value="SBP_bac_1"/>
    <property type="match status" value="1"/>
</dbReference>
<gene>
    <name evidence="3" type="ORF">DFP97_120108</name>
</gene>
<feature type="signal peptide" evidence="2">
    <location>
        <begin position="1"/>
        <end position="24"/>
    </location>
</feature>
<organism evidence="3 4">
    <name type="scientific">Paenibacillus prosopidis</name>
    <dbReference type="NCBI Taxonomy" id="630520"/>
    <lineage>
        <taxon>Bacteria</taxon>
        <taxon>Bacillati</taxon>
        <taxon>Bacillota</taxon>
        <taxon>Bacilli</taxon>
        <taxon>Bacillales</taxon>
        <taxon>Paenibacillaceae</taxon>
        <taxon>Paenibacillus</taxon>
    </lineage>
</organism>
<dbReference type="SUPFAM" id="SSF53850">
    <property type="entry name" value="Periplasmic binding protein-like II"/>
    <property type="match status" value="1"/>
</dbReference>
<reference evidence="3 4" key="1">
    <citation type="submission" date="2018-07" db="EMBL/GenBank/DDBJ databases">
        <title>Genomic Encyclopedia of Type Strains, Phase III (KMG-III): the genomes of soil and plant-associated and newly described type strains.</title>
        <authorList>
            <person name="Whitman W."/>
        </authorList>
    </citation>
    <scope>NUCLEOTIDE SEQUENCE [LARGE SCALE GENOMIC DNA]</scope>
    <source>
        <strain evidence="3 4">CECT 7506</strain>
    </source>
</reference>
<dbReference type="AlphaFoldDB" id="A0A368VKL9"/>
<feature type="region of interest" description="Disordered" evidence="1">
    <location>
        <begin position="456"/>
        <end position="476"/>
    </location>
</feature>
<proteinExistence type="predicted"/>
<sequence>MKSWFKFVLPVVLIVIIISGCSFGAGNNGEDENQQDTLRVMHYDEGSFYQDYGMLFTALFPNVSIEVISTQGIHTEETTDYKAATIKFIEEKKPDIVMLDSEQYKTMAADGKLYDLDALIEKEKYDTEGLVPGMLDYLRELGGGKLYGLAPSFYSQALFYNKDLFEEYKIEPPTDRMSWNDVIQLARRFPTDGEEKDRIYGLKMGYSDDLFELAGILTSADGINYVNATQKLMTINSDSWKNAFNTALGALESDTLYFESMQHQESNMGSTYEEYLLSDPFISGRLAMAIGDFNYINQIKQATNHEKVKELVVKNWDMVSVPVGQQFPDQSNMMAFHNVLAITADSPNKETAWEFLKYLSSDEYARVKSKSNHYNGLPVRTKYIKDDEGRNYAAFYSLKPSTFNSYKDFEKLPENFWMEFRNVAQQELQKVKEGTAALEETLELLQVKGQELLEKEDPAIKNGNTPAVEGAGGTVQ</sequence>
<dbReference type="PANTHER" id="PTHR43649:SF12">
    <property type="entry name" value="DIACETYLCHITOBIOSE BINDING PROTEIN DASA"/>
    <property type="match status" value="1"/>
</dbReference>
<keyword evidence="2" id="KW-0732">Signal</keyword>
<keyword evidence="3" id="KW-0762">Sugar transport</keyword>
<dbReference type="InterPro" id="IPR006059">
    <property type="entry name" value="SBP"/>
</dbReference>
<evidence type="ECO:0000313" key="4">
    <source>
        <dbReference type="Proteomes" id="UP000252415"/>
    </source>
</evidence>
<keyword evidence="4" id="KW-1185">Reference proteome</keyword>
<name>A0A368VKL9_9BACL</name>